<dbReference type="InterPro" id="IPR022646">
    <property type="entry name" value="SecD/SecF_CS"/>
</dbReference>
<keyword evidence="2 9" id="KW-0813">Transport</keyword>
<comment type="caution">
    <text evidence="9">Lacks conserved residue(s) required for the propagation of feature annotation.</text>
</comment>
<dbReference type="GO" id="GO:0015450">
    <property type="term" value="F:protein-transporting ATPase activity"/>
    <property type="evidence" value="ECO:0007669"/>
    <property type="project" value="InterPro"/>
</dbReference>
<gene>
    <name evidence="9" type="primary">secD</name>
    <name evidence="13" type="ORF">UV54_C0006G0005</name>
</gene>
<reference evidence="13 14" key="1">
    <citation type="journal article" date="2015" name="Nature">
        <title>rRNA introns, odd ribosomes, and small enigmatic genomes across a large radiation of phyla.</title>
        <authorList>
            <person name="Brown C.T."/>
            <person name="Hug L.A."/>
            <person name="Thomas B.C."/>
            <person name="Sharon I."/>
            <person name="Castelle C.J."/>
            <person name="Singh A."/>
            <person name="Wilkins M.J."/>
            <person name="Williams K.H."/>
            <person name="Banfield J.F."/>
        </authorList>
    </citation>
    <scope>NUCLEOTIDE SEQUENCE [LARGE SCALE GENOMIC DNA]</scope>
</reference>
<evidence type="ECO:0000256" key="5">
    <source>
        <dbReference type="ARBA" id="ARBA00022927"/>
    </source>
</evidence>
<dbReference type="PRINTS" id="PR00702">
    <property type="entry name" value="ACRIFLAVINRP"/>
</dbReference>
<dbReference type="Pfam" id="PF21760">
    <property type="entry name" value="SecD_1st"/>
    <property type="match status" value="1"/>
</dbReference>
<evidence type="ECO:0000259" key="11">
    <source>
        <dbReference type="Pfam" id="PF21760"/>
    </source>
</evidence>
<dbReference type="GO" id="GO:0005886">
    <property type="term" value="C:plasma membrane"/>
    <property type="evidence" value="ECO:0007669"/>
    <property type="project" value="UniProtKB-SubCell"/>
</dbReference>
<dbReference type="SUPFAM" id="SSF82866">
    <property type="entry name" value="Multidrug efflux transporter AcrB transmembrane domain"/>
    <property type="match status" value="1"/>
</dbReference>
<comment type="subunit">
    <text evidence="9">Forms a complex with SecF. Part of the essential Sec protein translocation apparatus which comprises SecA, SecYEG and auxiliary proteins SecDF. Other proteins may also be involved.</text>
</comment>
<dbReference type="Pfam" id="PF22599">
    <property type="entry name" value="SecDF_P1_head"/>
    <property type="match status" value="1"/>
</dbReference>
<comment type="function">
    <text evidence="9">Part of the Sec protein translocase complex. Interacts with the SecYEG preprotein conducting channel. SecDF uses the proton motive force (PMF) to complete protein translocation after the ATP-dependent function of SecA.</text>
</comment>
<name>A0A0G1C440_9BACT</name>
<protein>
    <recommendedName>
        <fullName evidence="9">Protein translocase subunit SecD</fullName>
    </recommendedName>
</protein>
<dbReference type="PANTHER" id="PTHR30081">
    <property type="entry name" value="PROTEIN-EXPORT MEMBRANE PROTEIN SEC"/>
    <property type="match status" value="1"/>
</dbReference>
<comment type="subcellular location">
    <subcellularLocation>
        <location evidence="1 9">Cell membrane</location>
        <topology evidence="1 9">Multi-pass membrane protein</topology>
    </subcellularLocation>
</comment>
<dbReference type="InterPro" id="IPR048631">
    <property type="entry name" value="SecD_1st"/>
</dbReference>
<keyword evidence="6 9" id="KW-1133">Transmembrane helix</keyword>
<dbReference type="PANTHER" id="PTHR30081:SF1">
    <property type="entry name" value="PROTEIN TRANSLOCASE SUBUNIT SECD"/>
    <property type="match status" value="1"/>
</dbReference>
<dbReference type="InterPro" id="IPR055344">
    <property type="entry name" value="SecD_SecF_C_bact"/>
</dbReference>
<comment type="caution">
    <text evidence="13">The sequence shown here is derived from an EMBL/GenBank/DDBJ whole genome shotgun (WGS) entry which is preliminary data.</text>
</comment>
<feature type="transmembrane region" description="Helical" evidence="9">
    <location>
        <begin position="255"/>
        <end position="273"/>
    </location>
</feature>
<dbReference type="EMBL" id="LCEW01000006">
    <property type="protein sequence ID" value="KKS80430.1"/>
    <property type="molecule type" value="Genomic_DNA"/>
</dbReference>
<dbReference type="STRING" id="1618369.UV54_C0006G0005"/>
<evidence type="ECO:0000256" key="9">
    <source>
        <dbReference type="HAMAP-Rule" id="MF_01463"/>
    </source>
</evidence>
<proteinExistence type="inferred from homology"/>
<feature type="transmembrane region" description="Helical" evidence="9">
    <location>
        <begin position="278"/>
        <end position="298"/>
    </location>
</feature>
<evidence type="ECO:0000256" key="2">
    <source>
        <dbReference type="ARBA" id="ARBA00022448"/>
    </source>
</evidence>
<evidence type="ECO:0000259" key="12">
    <source>
        <dbReference type="Pfam" id="PF22599"/>
    </source>
</evidence>
<dbReference type="InterPro" id="IPR048634">
    <property type="entry name" value="SecD_SecF_C"/>
</dbReference>
<feature type="transmembrane region" description="Helical" evidence="9">
    <location>
        <begin position="385"/>
        <end position="408"/>
    </location>
</feature>
<dbReference type="InterPro" id="IPR022813">
    <property type="entry name" value="SecD/SecF_arch_bac"/>
</dbReference>
<keyword evidence="5 9" id="KW-0653">Protein transport</keyword>
<dbReference type="AlphaFoldDB" id="A0A0G1C440"/>
<evidence type="ECO:0000256" key="8">
    <source>
        <dbReference type="ARBA" id="ARBA00023136"/>
    </source>
</evidence>
<dbReference type="Pfam" id="PF07549">
    <property type="entry name" value="Sec_GG"/>
    <property type="match status" value="1"/>
</dbReference>
<evidence type="ECO:0000256" key="1">
    <source>
        <dbReference type="ARBA" id="ARBA00004651"/>
    </source>
</evidence>
<dbReference type="HAMAP" id="MF_01463_B">
    <property type="entry name" value="SecD_B"/>
    <property type="match status" value="1"/>
</dbReference>
<keyword evidence="4 9" id="KW-0812">Transmembrane</keyword>
<organism evidence="13 14">
    <name type="scientific">Candidatus Beckwithbacteria bacterium GW2011_GWA2_43_10</name>
    <dbReference type="NCBI Taxonomy" id="1618369"/>
    <lineage>
        <taxon>Bacteria</taxon>
        <taxon>Candidatus Beckwithiibacteriota</taxon>
    </lineage>
</organism>
<dbReference type="Gene3D" id="3.30.70.3220">
    <property type="match status" value="1"/>
</dbReference>
<dbReference type="Gene3D" id="1.20.1640.10">
    <property type="entry name" value="Multidrug efflux transporter AcrB transmembrane domain"/>
    <property type="match status" value="1"/>
</dbReference>
<feature type="domain" description="Protein translocase subunit SecDF P1" evidence="11">
    <location>
        <begin position="60"/>
        <end position="118"/>
    </location>
</feature>
<evidence type="ECO:0000256" key="7">
    <source>
        <dbReference type="ARBA" id="ARBA00023010"/>
    </source>
</evidence>
<evidence type="ECO:0000256" key="3">
    <source>
        <dbReference type="ARBA" id="ARBA00022475"/>
    </source>
</evidence>
<dbReference type="GO" id="GO:0065002">
    <property type="term" value="P:intracellular protein transmembrane transport"/>
    <property type="evidence" value="ECO:0007669"/>
    <property type="project" value="UniProtKB-UniRule"/>
</dbReference>
<dbReference type="PATRIC" id="fig|1618369.3.peg.128"/>
<keyword evidence="7 9" id="KW-0811">Translocation</keyword>
<keyword evidence="8 9" id="KW-0472">Membrane</keyword>
<dbReference type="Proteomes" id="UP000034213">
    <property type="component" value="Unassembled WGS sequence"/>
</dbReference>
<comment type="similarity">
    <text evidence="9">Belongs to the SecD/SecF family. SecD subfamily.</text>
</comment>
<dbReference type="GO" id="GO:0006605">
    <property type="term" value="P:protein targeting"/>
    <property type="evidence" value="ECO:0007669"/>
    <property type="project" value="UniProtKB-UniRule"/>
</dbReference>
<feature type="domain" description="Protein export membrane protein SecD/SecF C-terminal" evidence="10">
    <location>
        <begin position="234"/>
        <end position="410"/>
    </location>
</feature>
<evidence type="ECO:0000259" key="10">
    <source>
        <dbReference type="Pfam" id="PF02355"/>
    </source>
</evidence>
<sequence>MKKLWWRLWFILALTAVAIAVNLIPQYPLKTGLDLQGGTHLLLQADMGNIDPNDRTTALESVKQVITRRVDLYGVSEPMIQTSNFQDDYRLIVELSGVKDVSEAISLIGQTAQLDFREDLEATPGAETFRFLPTGLTGKDLKKATVTFSQGGNNTGQPEVSLEFTTEGAKKFGEITQRNVGRQLAIFLDNQPVTTPVVSEAILSGTAQISGNFTTKAATDLSIQLNAGALPVPIKIIEQKNISATLGSDSVRKSVIAGSIGLGLVALFMILLYGVNGFLADVALVIYGLITLAIYKLIPVTLTLPGIAGFILTIGMAVDSNILIFERLKEELRAGRPFSIALELAFGRAWDSIKDANVATIITSLVLINPLNFNFLNTSGLVRGFALTLLIGVIISLFTGIIVTRTLMRLFLVKKV</sequence>
<dbReference type="Pfam" id="PF02355">
    <property type="entry name" value="SecD_SecF_C"/>
    <property type="match status" value="1"/>
</dbReference>
<evidence type="ECO:0000256" key="4">
    <source>
        <dbReference type="ARBA" id="ARBA00022692"/>
    </source>
</evidence>
<dbReference type="NCBIfam" id="TIGR00916">
    <property type="entry name" value="2A0604s01"/>
    <property type="match status" value="1"/>
</dbReference>
<evidence type="ECO:0000313" key="13">
    <source>
        <dbReference type="EMBL" id="KKS80430.1"/>
    </source>
</evidence>
<feature type="domain" description="SecDF P1 head subdomain" evidence="12">
    <location>
        <begin position="135"/>
        <end position="232"/>
    </location>
</feature>
<dbReference type="GO" id="GO:0043952">
    <property type="term" value="P:protein transport by the Sec complex"/>
    <property type="evidence" value="ECO:0007669"/>
    <property type="project" value="UniProtKB-UniRule"/>
</dbReference>
<dbReference type="InterPro" id="IPR054384">
    <property type="entry name" value="SecDF_P1_head"/>
</dbReference>
<evidence type="ECO:0000313" key="14">
    <source>
        <dbReference type="Proteomes" id="UP000034213"/>
    </source>
</evidence>
<dbReference type="NCBIfam" id="TIGR01129">
    <property type="entry name" value="secD"/>
    <property type="match status" value="1"/>
</dbReference>
<accession>A0A0G1C440</accession>
<evidence type="ECO:0000256" key="6">
    <source>
        <dbReference type="ARBA" id="ARBA00022989"/>
    </source>
</evidence>
<keyword evidence="3 9" id="KW-1003">Cell membrane</keyword>
<dbReference type="InterPro" id="IPR001036">
    <property type="entry name" value="Acrflvin-R"/>
</dbReference>
<dbReference type="InterPro" id="IPR005791">
    <property type="entry name" value="SecD"/>
</dbReference>